<dbReference type="Proteomes" id="UP000006056">
    <property type="component" value="Chromosome"/>
</dbReference>
<keyword evidence="1" id="KW-0802">TPR repeat</keyword>
<organism evidence="3 4">
    <name type="scientific">Terriglobus roseus (strain DSM 18391 / NRRL B-41598 / KBS 63)</name>
    <dbReference type="NCBI Taxonomy" id="926566"/>
    <lineage>
        <taxon>Bacteria</taxon>
        <taxon>Pseudomonadati</taxon>
        <taxon>Acidobacteriota</taxon>
        <taxon>Terriglobia</taxon>
        <taxon>Terriglobales</taxon>
        <taxon>Acidobacteriaceae</taxon>
        <taxon>Terriglobus</taxon>
    </lineage>
</organism>
<feature type="repeat" description="TPR" evidence="1">
    <location>
        <begin position="37"/>
        <end position="70"/>
    </location>
</feature>
<dbReference type="InterPro" id="IPR019734">
    <property type="entry name" value="TPR_rpt"/>
</dbReference>
<dbReference type="KEGG" id="trs:Terro_1803"/>
<evidence type="ECO:0000313" key="4">
    <source>
        <dbReference type="Proteomes" id="UP000006056"/>
    </source>
</evidence>
<dbReference type="EMBL" id="CP003379">
    <property type="protein sequence ID" value="AFL88096.1"/>
    <property type="molecule type" value="Genomic_DNA"/>
</dbReference>
<proteinExistence type="predicted"/>
<dbReference type="STRING" id="926566.Terro_1803"/>
<evidence type="ECO:0000256" key="1">
    <source>
        <dbReference type="PROSITE-ProRule" id="PRU00339"/>
    </source>
</evidence>
<dbReference type="AlphaFoldDB" id="I3ZFS8"/>
<gene>
    <name evidence="3" type="ordered locus">Terro_1803</name>
</gene>
<evidence type="ECO:0000313" key="3">
    <source>
        <dbReference type="EMBL" id="AFL88096.1"/>
    </source>
</evidence>
<dbReference type="Pfam" id="PF13432">
    <property type="entry name" value="TPR_16"/>
    <property type="match status" value="2"/>
</dbReference>
<protein>
    <submittedName>
        <fullName evidence="3">Uncharacterized protein</fullName>
    </submittedName>
</protein>
<dbReference type="InterPro" id="IPR011990">
    <property type="entry name" value="TPR-like_helical_dom_sf"/>
</dbReference>
<feature type="transmembrane region" description="Helical" evidence="2">
    <location>
        <begin position="6"/>
        <end position="26"/>
    </location>
</feature>
<dbReference type="eggNOG" id="COG0457">
    <property type="taxonomic scope" value="Bacteria"/>
</dbReference>
<dbReference type="SUPFAM" id="SSF48452">
    <property type="entry name" value="TPR-like"/>
    <property type="match status" value="1"/>
</dbReference>
<dbReference type="HOGENOM" id="CLU_752123_0_0_0"/>
<keyword evidence="2" id="KW-1133">Transmembrane helix</keyword>
<dbReference type="PROSITE" id="PS50005">
    <property type="entry name" value="TPR"/>
    <property type="match status" value="1"/>
</dbReference>
<accession>I3ZFS8</accession>
<reference evidence="3 4" key="1">
    <citation type="submission" date="2012-06" db="EMBL/GenBank/DDBJ databases">
        <title>Complete genome of Terriglobus roseus DSM 18391.</title>
        <authorList>
            <consortium name="US DOE Joint Genome Institute (JGI-PGF)"/>
            <person name="Lucas S."/>
            <person name="Copeland A."/>
            <person name="Lapidus A."/>
            <person name="Glavina del Rio T."/>
            <person name="Dalin E."/>
            <person name="Tice H."/>
            <person name="Bruce D."/>
            <person name="Goodwin L."/>
            <person name="Pitluck S."/>
            <person name="Peters L."/>
            <person name="Mikhailova N."/>
            <person name="Munk A.C.C."/>
            <person name="Kyrpides N."/>
            <person name="Mavromatis K."/>
            <person name="Ivanova N."/>
            <person name="Brettin T."/>
            <person name="Detter J.C."/>
            <person name="Han C."/>
            <person name="Larimer F."/>
            <person name="Land M."/>
            <person name="Hauser L."/>
            <person name="Markowitz V."/>
            <person name="Cheng J.-F."/>
            <person name="Hugenholtz P."/>
            <person name="Woyke T."/>
            <person name="Wu D."/>
            <person name="Brambilla E."/>
            <person name="Klenk H.-P."/>
            <person name="Eisen J.A."/>
        </authorList>
    </citation>
    <scope>NUCLEOTIDE SEQUENCE [LARGE SCALE GENOMIC DNA]</scope>
    <source>
        <strain evidence="4">DSM 18391 / NRRL B-41598 / KBS 63</strain>
    </source>
</reference>
<keyword evidence="2" id="KW-0812">Transmembrane</keyword>
<keyword evidence="2" id="KW-0472">Membrane</keyword>
<dbReference type="Gene3D" id="1.25.40.10">
    <property type="entry name" value="Tetratricopeptide repeat domain"/>
    <property type="match status" value="1"/>
</dbReference>
<keyword evidence="4" id="KW-1185">Reference proteome</keyword>
<name>I3ZFS8_TERRK</name>
<sequence>MIRDGLKFLTLTLVAVVLSGVTTFLFRSFESRRERLAERWAQRGHDAMQRGQSEQAVAALRVSLSYHPDDYENQLALAEALAAGGHVDEAENYYLNLWQSRPGDGPINLQLARLERTRGRDQQAIDYYRAAVFGTWAGDAPARRRDTRLELSRYLVDRGQPLAAQAELLIAAGNNPDPATQLRIAEALEAAGDTSSALTAYRRAEVGSQLHTAQARAGELCFRAGDYTCAEDSLEKALRSKTWTAEQITRLNGMHDDAARLQELAFSPVVPPALRSAHLLSDSVIALNRFKTCTDPSLMPLQTRWKALNTPQNRAALRHDDDVQLQYANLIFETEITAAKTCGTPIGDDALLLHLQDHPMTRIGAQQG</sequence>
<evidence type="ECO:0000256" key="2">
    <source>
        <dbReference type="SAM" id="Phobius"/>
    </source>
</evidence>